<sequence>MDERFIAAARAQECGDHAAALRILRAIEADERAASPGLAPPSFGLLFQWGQLAKEHAPAYRTLAALRDEHVARLKAGDIHSGQPDFAGHPRSRFPDIASLNHALGDSRSTYEVFVYMAGALPDEARREASSRAIEPIVEQGDFELAARYLPEPARWIQHLNEEAREGLAALQPVFSPQWSEQPLPARPGRAAMQLSATLSNYVTDVRHRAAILAGLGRHAEAAQARADGLAGIESDQLRVLAALDLAEPGTISRRMVDWEMRVMPRDAATPRSNPQ</sequence>
<dbReference type="RefSeq" id="WP_145649352.1">
    <property type="nucleotide sequence ID" value="NZ_VLLB01000004.1"/>
</dbReference>
<reference evidence="1 2" key="1">
    <citation type="journal article" date="2015" name="Stand. Genomic Sci.">
        <title>Genomic Encyclopedia of Bacterial and Archaeal Type Strains, Phase III: the genomes of soil and plant-associated and newly described type strains.</title>
        <authorList>
            <person name="Whitman W.B."/>
            <person name="Woyke T."/>
            <person name="Klenk H.P."/>
            <person name="Zhou Y."/>
            <person name="Lilburn T.G."/>
            <person name="Beck B.J."/>
            <person name="De Vos P."/>
            <person name="Vandamme P."/>
            <person name="Eisen J.A."/>
            <person name="Garrity G."/>
            <person name="Hugenholtz P."/>
            <person name="Kyrpides N.C."/>
        </authorList>
    </citation>
    <scope>NUCLEOTIDE SEQUENCE [LARGE SCALE GENOMIC DNA]</scope>
    <source>
        <strain evidence="1 2">CGMCC 1.10822</strain>
    </source>
</reference>
<name>A0A562R7P7_9BURK</name>
<keyword evidence="2" id="KW-1185">Reference proteome</keyword>
<organism evidence="1 2">
    <name type="scientific">Pseudoduganella lurida</name>
    <dbReference type="NCBI Taxonomy" id="1036180"/>
    <lineage>
        <taxon>Bacteria</taxon>
        <taxon>Pseudomonadati</taxon>
        <taxon>Pseudomonadota</taxon>
        <taxon>Betaproteobacteria</taxon>
        <taxon>Burkholderiales</taxon>
        <taxon>Oxalobacteraceae</taxon>
        <taxon>Telluria group</taxon>
        <taxon>Pseudoduganella</taxon>
    </lineage>
</organism>
<dbReference type="AlphaFoldDB" id="A0A562R7P7"/>
<proteinExistence type="predicted"/>
<dbReference type="OrthoDB" id="8757522at2"/>
<accession>A0A562R7P7</accession>
<dbReference type="Proteomes" id="UP000318431">
    <property type="component" value="Unassembled WGS sequence"/>
</dbReference>
<comment type="caution">
    <text evidence="1">The sequence shown here is derived from an EMBL/GenBank/DDBJ whole genome shotgun (WGS) entry which is preliminary data.</text>
</comment>
<dbReference type="EMBL" id="VLLB01000004">
    <property type="protein sequence ID" value="TWI65087.1"/>
    <property type="molecule type" value="Genomic_DNA"/>
</dbReference>
<evidence type="ECO:0000313" key="1">
    <source>
        <dbReference type="EMBL" id="TWI65087.1"/>
    </source>
</evidence>
<gene>
    <name evidence="1" type="ORF">IP91_02492</name>
</gene>
<protein>
    <submittedName>
        <fullName evidence="1">Uncharacterized protein</fullName>
    </submittedName>
</protein>
<evidence type="ECO:0000313" key="2">
    <source>
        <dbReference type="Proteomes" id="UP000318431"/>
    </source>
</evidence>